<sequence length="131" mass="14793">MSKSRFLGLFAGYGLADFYFHSIKAYAMGVQLETAGERIGAVCSGLVLLFGFLVVFKYFFSASFFHGFIVASGLFLSFDIVVFHWFFHLHRITNGPEADWLEPIFVVFGIALLVYGIWRERNFKSSAHVSA</sequence>
<evidence type="ECO:0000313" key="3">
    <source>
        <dbReference type="Proteomes" id="UP001156102"/>
    </source>
</evidence>
<feature type="transmembrane region" description="Helical" evidence="1">
    <location>
        <begin position="39"/>
        <end position="60"/>
    </location>
</feature>
<reference evidence="2" key="1">
    <citation type="submission" date="2022-07" db="EMBL/GenBank/DDBJ databases">
        <authorList>
            <person name="Li W.-J."/>
            <person name="Deng Q.-Q."/>
        </authorList>
    </citation>
    <scope>NUCLEOTIDE SEQUENCE</scope>
    <source>
        <strain evidence="2">SYSU M60031</strain>
    </source>
</reference>
<keyword evidence="1" id="KW-0472">Membrane</keyword>
<proteinExistence type="predicted"/>
<accession>A0AA42BQZ7</accession>
<name>A0AA42BQZ7_9BACI</name>
<keyword evidence="3" id="KW-1185">Reference proteome</keyword>
<feature type="transmembrane region" description="Helical" evidence="1">
    <location>
        <begin position="100"/>
        <end position="118"/>
    </location>
</feature>
<dbReference type="Proteomes" id="UP001156102">
    <property type="component" value="Unassembled WGS sequence"/>
</dbReference>
<dbReference type="AlphaFoldDB" id="A0AA42BQZ7"/>
<feature type="transmembrane region" description="Helical" evidence="1">
    <location>
        <begin position="7"/>
        <end position="27"/>
    </location>
</feature>
<dbReference type="RefSeq" id="WP_254760340.1">
    <property type="nucleotide sequence ID" value="NZ_JANCLT010000011.1"/>
</dbReference>
<keyword evidence="1" id="KW-1133">Transmembrane helix</keyword>
<gene>
    <name evidence="2" type="ORF">NK662_18045</name>
</gene>
<dbReference type="Pfam" id="PF10002">
    <property type="entry name" value="DUF2243"/>
    <property type="match status" value="1"/>
</dbReference>
<evidence type="ECO:0000313" key="2">
    <source>
        <dbReference type="EMBL" id="MCP8970422.1"/>
    </source>
</evidence>
<comment type="caution">
    <text evidence="2">The sequence shown here is derived from an EMBL/GenBank/DDBJ whole genome shotgun (WGS) entry which is preliminary data.</text>
</comment>
<organism evidence="2 3">
    <name type="scientific">Ectobacillus ponti</name>
    <dbReference type="NCBI Taxonomy" id="2961894"/>
    <lineage>
        <taxon>Bacteria</taxon>
        <taxon>Bacillati</taxon>
        <taxon>Bacillota</taxon>
        <taxon>Bacilli</taxon>
        <taxon>Bacillales</taxon>
        <taxon>Bacillaceae</taxon>
        <taxon>Ectobacillus</taxon>
    </lineage>
</organism>
<dbReference type="InterPro" id="IPR018719">
    <property type="entry name" value="DUF2243_membrane"/>
</dbReference>
<keyword evidence="1" id="KW-0812">Transmembrane</keyword>
<dbReference type="EMBL" id="JANCLT010000011">
    <property type="protein sequence ID" value="MCP8970422.1"/>
    <property type="molecule type" value="Genomic_DNA"/>
</dbReference>
<evidence type="ECO:0000256" key="1">
    <source>
        <dbReference type="SAM" id="Phobius"/>
    </source>
</evidence>
<feature type="transmembrane region" description="Helical" evidence="1">
    <location>
        <begin position="67"/>
        <end position="88"/>
    </location>
</feature>
<protein>
    <submittedName>
        <fullName evidence="2">DUF2243 domain-containing protein</fullName>
    </submittedName>
</protein>